<proteinExistence type="predicted"/>
<dbReference type="RefSeq" id="WP_380930755.1">
    <property type="nucleotide sequence ID" value="NZ_JBHUGS010000003.1"/>
</dbReference>
<evidence type="ECO:0000313" key="2">
    <source>
        <dbReference type="Proteomes" id="UP001597400"/>
    </source>
</evidence>
<comment type="caution">
    <text evidence="1">The sequence shown here is derived from an EMBL/GenBank/DDBJ whole genome shotgun (WGS) entry which is preliminary data.</text>
</comment>
<accession>A0ABW4U0L0</accession>
<evidence type="ECO:0000313" key="1">
    <source>
        <dbReference type="EMBL" id="MFD1951858.1"/>
    </source>
</evidence>
<dbReference type="EMBL" id="JBHUGS010000003">
    <property type="protein sequence ID" value="MFD1951858.1"/>
    <property type="molecule type" value="Genomic_DNA"/>
</dbReference>
<reference evidence="2" key="1">
    <citation type="journal article" date="2019" name="Int. J. Syst. Evol. Microbiol.">
        <title>The Global Catalogue of Microorganisms (GCM) 10K type strain sequencing project: providing services to taxonomists for standard genome sequencing and annotation.</title>
        <authorList>
            <consortium name="The Broad Institute Genomics Platform"/>
            <consortium name="The Broad Institute Genome Sequencing Center for Infectious Disease"/>
            <person name="Wu L."/>
            <person name="Ma J."/>
        </authorList>
    </citation>
    <scope>NUCLEOTIDE SEQUENCE [LARGE SCALE GENOMIC DNA]</scope>
    <source>
        <strain evidence="2">CGMCC 1.12702</strain>
    </source>
</reference>
<organism evidence="1 2">
    <name type="scientific">Sphingomonas arantia</name>
    <dbReference type="NCBI Taxonomy" id="1460676"/>
    <lineage>
        <taxon>Bacteria</taxon>
        <taxon>Pseudomonadati</taxon>
        <taxon>Pseudomonadota</taxon>
        <taxon>Alphaproteobacteria</taxon>
        <taxon>Sphingomonadales</taxon>
        <taxon>Sphingomonadaceae</taxon>
        <taxon>Sphingomonas</taxon>
    </lineage>
</organism>
<sequence length="72" mass="8018">MTVDELDPPAMDAHEFRYWSHRSAQEIARAINAQCLRSCDAHRRLALLCMRVALTYAPSAAATCGPNRAESE</sequence>
<protein>
    <submittedName>
        <fullName evidence="1">Uncharacterized protein</fullName>
    </submittedName>
</protein>
<name>A0ABW4U0L0_9SPHN</name>
<keyword evidence="2" id="KW-1185">Reference proteome</keyword>
<dbReference type="Proteomes" id="UP001597400">
    <property type="component" value="Unassembled WGS sequence"/>
</dbReference>
<gene>
    <name evidence="1" type="ORF">ACFSGX_13880</name>
</gene>